<organism evidence="2 3">
    <name type="scientific">Catenulispora yoronensis</name>
    <dbReference type="NCBI Taxonomy" id="450799"/>
    <lineage>
        <taxon>Bacteria</taxon>
        <taxon>Bacillati</taxon>
        <taxon>Actinomycetota</taxon>
        <taxon>Actinomycetes</taxon>
        <taxon>Catenulisporales</taxon>
        <taxon>Catenulisporaceae</taxon>
        <taxon>Catenulispora</taxon>
    </lineage>
</organism>
<feature type="region of interest" description="Disordered" evidence="1">
    <location>
        <begin position="95"/>
        <end position="140"/>
    </location>
</feature>
<evidence type="ECO:0000313" key="3">
    <source>
        <dbReference type="Proteomes" id="UP001500751"/>
    </source>
</evidence>
<reference evidence="2 3" key="1">
    <citation type="journal article" date="2019" name="Int. J. Syst. Evol. Microbiol.">
        <title>The Global Catalogue of Microorganisms (GCM) 10K type strain sequencing project: providing services to taxonomists for standard genome sequencing and annotation.</title>
        <authorList>
            <consortium name="The Broad Institute Genomics Platform"/>
            <consortium name="The Broad Institute Genome Sequencing Center for Infectious Disease"/>
            <person name="Wu L."/>
            <person name="Ma J."/>
        </authorList>
    </citation>
    <scope>NUCLEOTIDE SEQUENCE [LARGE SCALE GENOMIC DNA]</scope>
    <source>
        <strain evidence="2 3">JCM 16014</strain>
    </source>
</reference>
<name>A0ABN2U890_9ACTN</name>
<accession>A0ABN2U890</accession>
<evidence type="ECO:0000256" key="1">
    <source>
        <dbReference type="SAM" id="MobiDB-lite"/>
    </source>
</evidence>
<dbReference type="RefSeq" id="WP_344666541.1">
    <property type="nucleotide sequence ID" value="NZ_BAAAQN010000017.1"/>
</dbReference>
<comment type="caution">
    <text evidence="2">The sequence shown here is derived from an EMBL/GenBank/DDBJ whole genome shotgun (WGS) entry which is preliminary data.</text>
</comment>
<gene>
    <name evidence="2" type="ORF">GCM10009839_33690</name>
</gene>
<dbReference type="Proteomes" id="UP001500751">
    <property type="component" value="Unassembled WGS sequence"/>
</dbReference>
<dbReference type="EMBL" id="BAAAQN010000017">
    <property type="protein sequence ID" value="GAA2031081.1"/>
    <property type="molecule type" value="Genomic_DNA"/>
</dbReference>
<protein>
    <submittedName>
        <fullName evidence="2">Uncharacterized protein</fullName>
    </submittedName>
</protein>
<sequence length="140" mass="15676">MQDQKQITDTRVTSEPDDALKEFRLSAEEMHQAIADGTSVILSVVVEAAFYEDEWWIENRRTRQWVMADTVLAATLDRRRDQMREADAHVVAHAKKDPRPINVLRDMPTHDGTVGKPVGPRACEASTAAQTVSGHPAARE</sequence>
<evidence type="ECO:0000313" key="2">
    <source>
        <dbReference type="EMBL" id="GAA2031081.1"/>
    </source>
</evidence>
<keyword evidence="3" id="KW-1185">Reference proteome</keyword>
<proteinExistence type="predicted"/>